<sequence>MILNPDVDPALFHDCQWLPIIDWNVKFFGAHIHRVKADWCMPEESHIGFEIALILEGRQETIMENNVYSVGEGDILIIPPGFKHVSQCVSPNGMYYFSSHFNVDDPLFRQEMIKSNQLFFPAGTETNTKLQKVVHSWIGMVQESGEYTTADRFRMQIALFELFGIFSQMISTGLEPRIAPSSVQYAKAIMEAIQSRFKPYREDESGEQAFRLEDVAASLGISSGYAQEVFRKVYGYSPRHYLSETKLHEAKVLIQQPNLPLNKVASLLGYSSLAHFSRQFKRWTGTSPLKYRQTLKPITDEQRIKI</sequence>
<dbReference type="InterPro" id="IPR020449">
    <property type="entry name" value="Tscrpt_reg_AraC-type_HTH"/>
</dbReference>
<evidence type="ECO:0000313" key="5">
    <source>
        <dbReference type="EMBL" id="QNR68102.1"/>
    </source>
</evidence>
<dbReference type="Proteomes" id="UP000516384">
    <property type="component" value="Chromosome"/>
</dbReference>
<reference evidence="5 6" key="1">
    <citation type="submission" date="2020-09" db="EMBL/GenBank/DDBJ databases">
        <title>Characterization of Paenibacillus peoriae strain ZF390 with broad-spectrum antimicrobial activity as a potential biocontrol agent.</title>
        <authorList>
            <person name="Li L."/>
            <person name="Zhao Y."/>
            <person name="Li B."/>
            <person name="Xie X."/>
        </authorList>
    </citation>
    <scope>NUCLEOTIDE SEQUENCE [LARGE SCALE GENOMIC DNA]</scope>
    <source>
        <strain evidence="5 6">ZF390</strain>
    </source>
</reference>
<dbReference type="InterPro" id="IPR018062">
    <property type="entry name" value="HTH_AraC-typ_CS"/>
</dbReference>
<dbReference type="InterPro" id="IPR009057">
    <property type="entry name" value="Homeodomain-like_sf"/>
</dbReference>
<keyword evidence="3" id="KW-0804">Transcription</keyword>
<dbReference type="InterPro" id="IPR014710">
    <property type="entry name" value="RmlC-like_jellyroll"/>
</dbReference>
<dbReference type="PANTHER" id="PTHR43280">
    <property type="entry name" value="ARAC-FAMILY TRANSCRIPTIONAL REGULATOR"/>
    <property type="match status" value="1"/>
</dbReference>
<organism evidence="5 6">
    <name type="scientific">Paenibacillus peoriae</name>
    <dbReference type="NCBI Taxonomy" id="59893"/>
    <lineage>
        <taxon>Bacteria</taxon>
        <taxon>Bacillati</taxon>
        <taxon>Bacillota</taxon>
        <taxon>Bacilli</taxon>
        <taxon>Bacillales</taxon>
        <taxon>Paenibacillaceae</taxon>
        <taxon>Paenibacillus</taxon>
    </lineage>
</organism>
<keyword evidence="1" id="KW-0805">Transcription regulation</keyword>
<dbReference type="Pfam" id="PF02311">
    <property type="entry name" value="AraC_binding"/>
    <property type="match status" value="1"/>
</dbReference>
<proteinExistence type="predicted"/>
<dbReference type="Gene3D" id="1.10.10.60">
    <property type="entry name" value="Homeodomain-like"/>
    <property type="match status" value="1"/>
</dbReference>
<dbReference type="InterPro" id="IPR018060">
    <property type="entry name" value="HTH_AraC"/>
</dbReference>
<evidence type="ECO:0000256" key="3">
    <source>
        <dbReference type="ARBA" id="ARBA00023163"/>
    </source>
</evidence>
<evidence type="ECO:0000313" key="6">
    <source>
        <dbReference type="Proteomes" id="UP000516384"/>
    </source>
</evidence>
<dbReference type="SUPFAM" id="SSF51215">
    <property type="entry name" value="Regulatory protein AraC"/>
    <property type="match status" value="1"/>
</dbReference>
<dbReference type="PRINTS" id="PR00032">
    <property type="entry name" value="HTHARAC"/>
</dbReference>
<dbReference type="InterPro" id="IPR003313">
    <property type="entry name" value="AraC-bd"/>
</dbReference>
<evidence type="ECO:0000256" key="1">
    <source>
        <dbReference type="ARBA" id="ARBA00023015"/>
    </source>
</evidence>
<accession>A0A7H0YAJ4</accession>
<dbReference type="Pfam" id="PF12833">
    <property type="entry name" value="HTH_18"/>
    <property type="match status" value="1"/>
</dbReference>
<protein>
    <submittedName>
        <fullName evidence="5">Helix-turn-helix transcriptional regulator</fullName>
    </submittedName>
</protein>
<dbReference type="EMBL" id="CP061172">
    <property type="protein sequence ID" value="QNR68102.1"/>
    <property type="molecule type" value="Genomic_DNA"/>
</dbReference>
<dbReference type="PROSITE" id="PS01124">
    <property type="entry name" value="HTH_ARAC_FAMILY_2"/>
    <property type="match status" value="1"/>
</dbReference>
<gene>
    <name evidence="5" type="ORF">IAQ67_03080</name>
</gene>
<dbReference type="GO" id="GO:0003700">
    <property type="term" value="F:DNA-binding transcription factor activity"/>
    <property type="evidence" value="ECO:0007669"/>
    <property type="project" value="InterPro"/>
</dbReference>
<dbReference type="SUPFAM" id="SSF46689">
    <property type="entry name" value="Homeodomain-like"/>
    <property type="match status" value="1"/>
</dbReference>
<dbReference type="GO" id="GO:0043565">
    <property type="term" value="F:sequence-specific DNA binding"/>
    <property type="evidence" value="ECO:0007669"/>
    <property type="project" value="InterPro"/>
</dbReference>
<dbReference type="PANTHER" id="PTHR43280:SF28">
    <property type="entry name" value="HTH-TYPE TRANSCRIPTIONAL ACTIVATOR RHAS"/>
    <property type="match status" value="1"/>
</dbReference>
<dbReference type="InterPro" id="IPR037923">
    <property type="entry name" value="HTH-like"/>
</dbReference>
<evidence type="ECO:0000259" key="4">
    <source>
        <dbReference type="PROSITE" id="PS01124"/>
    </source>
</evidence>
<keyword evidence="2" id="KW-0238">DNA-binding</keyword>
<name>A0A7H0YAJ4_9BACL</name>
<evidence type="ECO:0000256" key="2">
    <source>
        <dbReference type="ARBA" id="ARBA00023125"/>
    </source>
</evidence>
<dbReference type="SMART" id="SM00342">
    <property type="entry name" value="HTH_ARAC"/>
    <property type="match status" value="1"/>
</dbReference>
<feature type="domain" description="HTH araC/xylS-type" evidence="4">
    <location>
        <begin position="195"/>
        <end position="294"/>
    </location>
</feature>
<dbReference type="Gene3D" id="2.60.120.10">
    <property type="entry name" value="Jelly Rolls"/>
    <property type="match status" value="1"/>
</dbReference>
<dbReference type="PROSITE" id="PS00041">
    <property type="entry name" value="HTH_ARAC_FAMILY_1"/>
    <property type="match status" value="1"/>
</dbReference>
<dbReference type="AlphaFoldDB" id="A0A7H0YAJ4"/>
<dbReference type="RefSeq" id="WP_134903384.1">
    <property type="nucleotide sequence ID" value="NZ_CP061172.1"/>
</dbReference>